<name>A0A803LS41_CHEQI</name>
<dbReference type="AlphaFoldDB" id="A0A803LS41"/>
<accession>A0A803LS41</accession>
<keyword evidence="1" id="KW-0472">Membrane</keyword>
<organism evidence="2 3">
    <name type="scientific">Chenopodium quinoa</name>
    <name type="common">Quinoa</name>
    <dbReference type="NCBI Taxonomy" id="63459"/>
    <lineage>
        <taxon>Eukaryota</taxon>
        <taxon>Viridiplantae</taxon>
        <taxon>Streptophyta</taxon>
        <taxon>Embryophyta</taxon>
        <taxon>Tracheophyta</taxon>
        <taxon>Spermatophyta</taxon>
        <taxon>Magnoliopsida</taxon>
        <taxon>eudicotyledons</taxon>
        <taxon>Gunneridae</taxon>
        <taxon>Pentapetalae</taxon>
        <taxon>Caryophyllales</taxon>
        <taxon>Chenopodiaceae</taxon>
        <taxon>Chenopodioideae</taxon>
        <taxon>Atripliceae</taxon>
        <taxon>Chenopodium</taxon>
    </lineage>
</organism>
<keyword evidence="3" id="KW-1185">Reference proteome</keyword>
<dbReference type="PANTHER" id="PTHR33344:SF7">
    <property type="entry name" value="TRANSMEMBRANE PROTEIN"/>
    <property type="match status" value="1"/>
</dbReference>
<reference evidence="2" key="2">
    <citation type="submission" date="2021-03" db="UniProtKB">
        <authorList>
            <consortium name="EnsemblPlants"/>
        </authorList>
    </citation>
    <scope>IDENTIFICATION</scope>
</reference>
<protein>
    <submittedName>
        <fullName evidence="2">Uncharacterized protein</fullName>
    </submittedName>
</protein>
<proteinExistence type="predicted"/>
<dbReference type="EnsemblPlants" id="AUR62018035-RA">
    <property type="protein sequence ID" value="AUR62018035-RA:cds"/>
    <property type="gene ID" value="AUR62018035"/>
</dbReference>
<dbReference type="Proteomes" id="UP000596660">
    <property type="component" value="Unplaced"/>
</dbReference>
<keyword evidence="1" id="KW-0812">Transmembrane</keyword>
<dbReference type="PANTHER" id="PTHR33344">
    <property type="entry name" value="OS02G0761600 PROTEIN"/>
    <property type="match status" value="1"/>
</dbReference>
<evidence type="ECO:0000313" key="2">
    <source>
        <dbReference type="EnsemblPlants" id="AUR62018035-RA:cds"/>
    </source>
</evidence>
<feature type="transmembrane region" description="Helical" evidence="1">
    <location>
        <begin position="12"/>
        <end position="37"/>
    </location>
</feature>
<evidence type="ECO:0000256" key="1">
    <source>
        <dbReference type="SAM" id="Phobius"/>
    </source>
</evidence>
<keyword evidence="1" id="KW-1133">Transmembrane helix</keyword>
<evidence type="ECO:0000313" key="3">
    <source>
        <dbReference type="Proteomes" id="UP000596660"/>
    </source>
</evidence>
<dbReference type="Gramene" id="AUR62018035-RA">
    <property type="protein sequence ID" value="AUR62018035-RA:cds"/>
    <property type="gene ID" value="AUR62018035"/>
</dbReference>
<reference evidence="2" key="1">
    <citation type="journal article" date="2017" name="Nature">
        <title>The genome of Chenopodium quinoa.</title>
        <authorList>
            <person name="Jarvis D.E."/>
            <person name="Ho Y.S."/>
            <person name="Lightfoot D.J."/>
            <person name="Schmoeckel S.M."/>
            <person name="Li B."/>
            <person name="Borm T.J.A."/>
            <person name="Ohyanagi H."/>
            <person name="Mineta K."/>
            <person name="Michell C.T."/>
            <person name="Saber N."/>
            <person name="Kharbatia N.M."/>
            <person name="Rupper R.R."/>
            <person name="Sharp A.R."/>
            <person name="Dally N."/>
            <person name="Boughton B.A."/>
            <person name="Woo Y.H."/>
            <person name="Gao G."/>
            <person name="Schijlen E.G.W.M."/>
            <person name="Guo X."/>
            <person name="Momin A.A."/>
            <person name="Negrao S."/>
            <person name="Al-Babili S."/>
            <person name="Gehring C."/>
            <person name="Roessner U."/>
            <person name="Jung C."/>
            <person name="Murphy K."/>
            <person name="Arold S.T."/>
            <person name="Gojobori T."/>
            <person name="van der Linden C.G."/>
            <person name="van Loo E.N."/>
            <person name="Jellen E.N."/>
            <person name="Maughan P.J."/>
            <person name="Tester M."/>
        </authorList>
    </citation>
    <scope>NUCLEOTIDE SEQUENCE [LARGE SCALE GENOMIC DNA]</scope>
    <source>
        <strain evidence="2">cv. PI 614886</strain>
    </source>
</reference>
<sequence>MENQQQSWKLRFSFKNATIVVCLFNLVTALFLLQGFFSPYSSRRFPPDHSNSVQLRYVKESDELRRAMQPLELIRRVREIERESYAEPETVQHTETKQTAAVDLSKRLNARTFTDAASIKAKTYNPPVLWISIDAPLNSLVNPIPALSYALTLTLNLHELWKNGGSERWSVPGNGKWEGMQQLPPKHVYTKKCSGNGTKNRIVKKKNPIYDECTPGFRVTSEDSHRDSVTKLFRRIRVQDKPSSPVVSCISPMKAKGYKMFVKV</sequence>